<dbReference type="HOGENOM" id="CLU_012243_1_0_1"/>
<dbReference type="UniPathway" id="UPA00545">
    <property type="reaction ID" value="UER00823"/>
</dbReference>
<dbReference type="InterPro" id="IPR033131">
    <property type="entry name" value="Pectinesterase_Asp_AS"/>
</dbReference>
<keyword evidence="8 11" id="KW-0063">Aspartyl esterase</keyword>
<keyword evidence="6 11" id="KW-0732">Signal</keyword>
<comment type="function">
    <text evidence="11">Involved in maceration and soft-rotting of plant tissue.</text>
</comment>
<comment type="similarity">
    <text evidence="3">Belongs to the pectinesterase family.</text>
</comment>
<dbReference type="GO" id="GO:0005576">
    <property type="term" value="C:extracellular region"/>
    <property type="evidence" value="ECO:0007669"/>
    <property type="project" value="UniProtKB-SubCell"/>
</dbReference>
<evidence type="ECO:0000256" key="5">
    <source>
        <dbReference type="ARBA" id="ARBA00022525"/>
    </source>
</evidence>
<comment type="subcellular location">
    <subcellularLocation>
        <location evidence="1 11">Secreted</location>
    </subcellularLocation>
</comment>
<evidence type="ECO:0000256" key="8">
    <source>
        <dbReference type="ARBA" id="ARBA00023085"/>
    </source>
</evidence>
<feature type="domain" description="Pectinesterase catalytic" evidence="12">
    <location>
        <begin position="35"/>
        <end position="326"/>
    </location>
</feature>
<dbReference type="GeneID" id="20676817"/>
<evidence type="ECO:0000256" key="2">
    <source>
        <dbReference type="ARBA" id="ARBA00005184"/>
    </source>
</evidence>
<feature type="chain" id="PRO_5005150321" description="Pectinesterase" evidence="11">
    <location>
        <begin position="18"/>
        <end position="338"/>
    </location>
</feature>
<dbReference type="PANTHER" id="PTHR31321">
    <property type="entry name" value="ACYL-COA THIOESTER HYDROLASE YBHC-RELATED"/>
    <property type="match status" value="1"/>
</dbReference>
<dbReference type="GO" id="GO:0042545">
    <property type="term" value="P:cell wall modification"/>
    <property type="evidence" value="ECO:0007669"/>
    <property type="project" value="UniProtKB-UniRule"/>
</dbReference>
<dbReference type="eggNOG" id="ENOG502QSQ4">
    <property type="taxonomic scope" value="Eukaryota"/>
</dbReference>
<dbReference type="KEGG" id="hir:HETIRDRAFT_45732"/>
<dbReference type="AlphaFoldDB" id="W4KA06"/>
<protein>
    <recommendedName>
        <fullName evidence="4 11">Pectinesterase</fullName>
        <ecNumber evidence="4 11">3.1.1.11</ecNumber>
    </recommendedName>
</protein>
<proteinExistence type="inferred from homology"/>
<keyword evidence="14" id="KW-1185">Reference proteome</keyword>
<dbReference type="OrthoDB" id="2019149at2759"/>
<evidence type="ECO:0000313" key="14">
    <source>
        <dbReference type="Proteomes" id="UP000030671"/>
    </source>
</evidence>
<dbReference type="GO" id="GO:0030599">
    <property type="term" value="F:pectinesterase activity"/>
    <property type="evidence" value="ECO:0007669"/>
    <property type="project" value="UniProtKB-UniRule"/>
</dbReference>
<dbReference type="EMBL" id="KI925458">
    <property type="protein sequence ID" value="ETW82180.1"/>
    <property type="molecule type" value="Genomic_DNA"/>
</dbReference>
<dbReference type="Proteomes" id="UP000030671">
    <property type="component" value="Unassembled WGS sequence"/>
</dbReference>
<keyword evidence="7 11" id="KW-0378">Hydrolase</keyword>
<dbReference type="PANTHER" id="PTHR31321:SF127">
    <property type="entry name" value="PECTINESTERASE"/>
    <property type="match status" value="1"/>
</dbReference>
<dbReference type="InterPro" id="IPR011050">
    <property type="entry name" value="Pectin_lyase_fold/virulence"/>
</dbReference>
<keyword evidence="5 11" id="KW-0964">Secreted</keyword>
<sequence length="338" mass="35960">MRLLLPILVLLPLGALSLSPPSSRTAPPSGAKIVRVGTTTSGEFATLGAAVAALPSDSSSQTIFIYPGTYNEQVLIQRSGPVTLLGYTSNPGSYAANQVNLVASNAASSGLSDDETGTLRIHSNNVAIYNINIKNSFGVGSQAIALSNYGDKVGCYSCGLYGYQDTLLAEQDTQVYLQSYIEGATDFIFGQTAQAYFEGNTISMKANGYVTASGRDSNNSAICAYTRYVFNRNTIQLAPNPGSTSALYLGRPWRDYARVVFLNTYVTAPLNKALWSVWSSTAAQTDHVFFADYNTTGPGIPTISRASFATKLSASQAASYTLASTIGTTSWVDKSYLF</sequence>
<organism evidence="13 14">
    <name type="scientific">Heterobasidion irregulare (strain TC 32-1)</name>
    <dbReference type="NCBI Taxonomy" id="747525"/>
    <lineage>
        <taxon>Eukaryota</taxon>
        <taxon>Fungi</taxon>
        <taxon>Dikarya</taxon>
        <taxon>Basidiomycota</taxon>
        <taxon>Agaricomycotina</taxon>
        <taxon>Agaricomycetes</taxon>
        <taxon>Russulales</taxon>
        <taxon>Bondarzewiaceae</taxon>
        <taxon>Heterobasidion</taxon>
        <taxon>Heterobasidion annosum species complex</taxon>
    </lineage>
</organism>
<evidence type="ECO:0000256" key="1">
    <source>
        <dbReference type="ARBA" id="ARBA00004613"/>
    </source>
</evidence>
<dbReference type="FunFam" id="2.160.20.10:FF:000014">
    <property type="entry name" value="Pectinesterase"/>
    <property type="match status" value="1"/>
</dbReference>
<evidence type="ECO:0000256" key="10">
    <source>
        <dbReference type="PROSITE-ProRule" id="PRU10040"/>
    </source>
</evidence>
<comment type="pathway">
    <text evidence="2 11">Glycan metabolism; pectin degradation; 2-dehydro-3-deoxy-D-gluconate from pectin: step 1/5.</text>
</comment>
<dbReference type="PROSITE" id="PS00503">
    <property type="entry name" value="PECTINESTERASE_2"/>
    <property type="match status" value="1"/>
</dbReference>
<feature type="active site" evidence="10">
    <location>
        <position position="186"/>
    </location>
</feature>
<evidence type="ECO:0000256" key="6">
    <source>
        <dbReference type="ARBA" id="ARBA00022729"/>
    </source>
</evidence>
<dbReference type="InterPro" id="IPR000070">
    <property type="entry name" value="Pectinesterase_cat"/>
</dbReference>
<dbReference type="STRING" id="747525.W4KA06"/>
<dbReference type="SUPFAM" id="SSF51126">
    <property type="entry name" value="Pectin lyase-like"/>
    <property type="match status" value="1"/>
</dbReference>
<keyword evidence="11" id="KW-0961">Cell wall biogenesis/degradation</keyword>
<evidence type="ECO:0000256" key="9">
    <source>
        <dbReference type="ARBA" id="ARBA00047928"/>
    </source>
</evidence>
<evidence type="ECO:0000256" key="3">
    <source>
        <dbReference type="ARBA" id="ARBA00008891"/>
    </source>
</evidence>
<evidence type="ECO:0000256" key="11">
    <source>
        <dbReference type="RuleBase" id="RU000589"/>
    </source>
</evidence>
<dbReference type="RefSeq" id="XP_009545809.1">
    <property type="nucleotide sequence ID" value="XM_009547514.1"/>
</dbReference>
<feature type="signal peptide" evidence="11">
    <location>
        <begin position="1"/>
        <end position="17"/>
    </location>
</feature>
<dbReference type="InterPro" id="IPR012334">
    <property type="entry name" value="Pectin_lyas_fold"/>
</dbReference>
<reference evidence="13 14" key="1">
    <citation type="journal article" date="2012" name="New Phytol.">
        <title>Insight into trade-off between wood decay and parasitism from the genome of a fungal forest pathogen.</title>
        <authorList>
            <person name="Olson A."/>
            <person name="Aerts A."/>
            <person name="Asiegbu F."/>
            <person name="Belbahri L."/>
            <person name="Bouzid O."/>
            <person name="Broberg A."/>
            <person name="Canback B."/>
            <person name="Coutinho P.M."/>
            <person name="Cullen D."/>
            <person name="Dalman K."/>
            <person name="Deflorio G."/>
            <person name="van Diepen L.T."/>
            <person name="Dunand C."/>
            <person name="Duplessis S."/>
            <person name="Durling M."/>
            <person name="Gonthier P."/>
            <person name="Grimwood J."/>
            <person name="Fossdal C.G."/>
            <person name="Hansson D."/>
            <person name="Henrissat B."/>
            <person name="Hietala A."/>
            <person name="Himmelstrand K."/>
            <person name="Hoffmeister D."/>
            <person name="Hogberg N."/>
            <person name="James T.Y."/>
            <person name="Karlsson M."/>
            <person name="Kohler A."/>
            <person name="Kues U."/>
            <person name="Lee Y.H."/>
            <person name="Lin Y.C."/>
            <person name="Lind M."/>
            <person name="Lindquist E."/>
            <person name="Lombard V."/>
            <person name="Lucas S."/>
            <person name="Lunden K."/>
            <person name="Morin E."/>
            <person name="Murat C."/>
            <person name="Park J."/>
            <person name="Raffaello T."/>
            <person name="Rouze P."/>
            <person name="Salamov A."/>
            <person name="Schmutz J."/>
            <person name="Solheim H."/>
            <person name="Stahlberg J."/>
            <person name="Velez H."/>
            <person name="de Vries R.P."/>
            <person name="Wiebenga A."/>
            <person name="Woodward S."/>
            <person name="Yakovlev I."/>
            <person name="Garbelotto M."/>
            <person name="Martin F."/>
            <person name="Grigoriev I.V."/>
            <person name="Stenlid J."/>
        </authorList>
    </citation>
    <scope>NUCLEOTIDE SEQUENCE [LARGE SCALE GENOMIC DNA]</scope>
    <source>
        <strain evidence="13 14">TC 32-1</strain>
    </source>
</reference>
<evidence type="ECO:0000259" key="12">
    <source>
        <dbReference type="Pfam" id="PF01095"/>
    </source>
</evidence>
<accession>W4KA06</accession>
<evidence type="ECO:0000256" key="4">
    <source>
        <dbReference type="ARBA" id="ARBA00013229"/>
    </source>
</evidence>
<dbReference type="InParanoid" id="W4KA06"/>
<name>W4KA06_HETIT</name>
<evidence type="ECO:0000256" key="7">
    <source>
        <dbReference type="ARBA" id="ARBA00022801"/>
    </source>
</evidence>
<evidence type="ECO:0000313" key="13">
    <source>
        <dbReference type="EMBL" id="ETW82180.1"/>
    </source>
</evidence>
<dbReference type="EC" id="3.1.1.11" evidence="4 11"/>
<dbReference type="GO" id="GO:0045490">
    <property type="term" value="P:pectin catabolic process"/>
    <property type="evidence" value="ECO:0007669"/>
    <property type="project" value="UniProtKB-UniRule"/>
</dbReference>
<comment type="catalytic activity">
    <reaction evidence="9 11">
        <text>[(1-&gt;4)-alpha-D-galacturonosyl methyl ester](n) + n H2O = [(1-&gt;4)-alpha-D-galacturonosyl](n) + n methanol + n H(+)</text>
        <dbReference type="Rhea" id="RHEA:22380"/>
        <dbReference type="Rhea" id="RHEA-COMP:14570"/>
        <dbReference type="Rhea" id="RHEA-COMP:14573"/>
        <dbReference type="ChEBI" id="CHEBI:15377"/>
        <dbReference type="ChEBI" id="CHEBI:15378"/>
        <dbReference type="ChEBI" id="CHEBI:17790"/>
        <dbReference type="ChEBI" id="CHEBI:140522"/>
        <dbReference type="ChEBI" id="CHEBI:140523"/>
        <dbReference type="EC" id="3.1.1.11"/>
    </reaction>
</comment>
<gene>
    <name evidence="13" type="ORF">HETIRDRAFT_45732</name>
</gene>
<dbReference type="Pfam" id="PF01095">
    <property type="entry name" value="Pectinesterase"/>
    <property type="match status" value="1"/>
</dbReference>
<dbReference type="Gene3D" id="2.160.20.10">
    <property type="entry name" value="Single-stranded right-handed beta-helix, Pectin lyase-like"/>
    <property type="match status" value="1"/>
</dbReference>